<keyword evidence="9" id="KW-1185">Reference proteome</keyword>
<reference evidence="8 10" key="2">
    <citation type="submission" date="2019-02" db="EMBL/GenBank/DDBJ databases">
        <title>Complete Genome Sequence and Methylome Analysis of Brevibacterium luteolum NEB1784.</title>
        <authorList>
            <person name="Fomenkov A."/>
            <person name="Roberts R.J."/>
        </authorList>
    </citation>
    <scope>NUCLEOTIDE SEQUENCE [LARGE SCALE GENOMIC DNA]</scope>
    <source>
        <strain evidence="8 10">NEB1784</strain>
    </source>
</reference>
<dbReference type="InterPro" id="IPR051453">
    <property type="entry name" value="MBL_Glyoxalase_II"/>
</dbReference>
<reference evidence="6 11" key="3">
    <citation type="submission" date="2020-05" db="EMBL/GenBank/DDBJ databases">
        <title>MicrobeNet Type strains.</title>
        <authorList>
            <person name="Nicholson A.C."/>
        </authorList>
    </citation>
    <scope>NUCLEOTIDE SEQUENCE [LARGE SCALE GENOMIC DNA]</scope>
    <source>
        <strain evidence="6 11">CCUG 46604</strain>
    </source>
</reference>
<dbReference type="SUPFAM" id="SSF56281">
    <property type="entry name" value="Metallo-hydrolase/oxidoreductase"/>
    <property type="match status" value="1"/>
</dbReference>
<evidence type="ECO:0000256" key="3">
    <source>
        <dbReference type="ARBA" id="ARBA00022801"/>
    </source>
</evidence>
<proteinExistence type="predicted"/>
<evidence type="ECO:0000313" key="8">
    <source>
        <dbReference type="EMBL" id="QIN28285.1"/>
    </source>
</evidence>
<dbReference type="Gene3D" id="3.60.15.10">
    <property type="entry name" value="Ribonuclease Z/Hydroxyacylglutathione hydrolase-like"/>
    <property type="match status" value="1"/>
</dbReference>
<dbReference type="Proteomes" id="UP000501518">
    <property type="component" value="Chromosome"/>
</dbReference>
<keyword evidence="3 7" id="KW-0378">Hydrolase</keyword>
<evidence type="ECO:0000313" key="11">
    <source>
        <dbReference type="Proteomes" id="UP000549517"/>
    </source>
</evidence>
<keyword evidence="2" id="KW-0479">Metal-binding</keyword>
<dbReference type="Proteomes" id="UP000549517">
    <property type="component" value="Unassembled WGS sequence"/>
</dbReference>
<name>A0A2N6PKZ0_9MICO</name>
<dbReference type="PANTHER" id="PTHR46233:SF3">
    <property type="entry name" value="HYDROXYACYLGLUTATHIONE HYDROLASE GLOC"/>
    <property type="match status" value="1"/>
</dbReference>
<dbReference type="OrthoDB" id="2971563at2"/>
<feature type="domain" description="Metallo-beta-lactamase" evidence="5">
    <location>
        <begin position="12"/>
        <end position="211"/>
    </location>
</feature>
<gene>
    <name evidence="7" type="ORF">CJ198_02185</name>
    <name evidence="8" type="ORF">EW640_02600</name>
    <name evidence="6" type="ORF">HLA91_07705</name>
</gene>
<dbReference type="EMBL" id="PNFZ01000001">
    <property type="protein sequence ID" value="PMB99359.1"/>
    <property type="molecule type" value="Genomic_DNA"/>
</dbReference>
<dbReference type="InterPro" id="IPR036866">
    <property type="entry name" value="RibonucZ/Hydroxyglut_hydro"/>
</dbReference>
<evidence type="ECO:0000313" key="6">
    <source>
        <dbReference type="EMBL" id="NNG79259.1"/>
    </source>
</evidence>
<evidence type="ECO:0000256" key="4">
    <source>
        <dbReference type="ARBA" id="ARBA00022833"/>
    </source>
</evidence>
<dbReference type="EMBL" id="JABEMC010000004">
    <property type="protein sequence ID" value="NNG79259.1"/>
    <property type="molecule type" value="Genomic_DNA"/>
</dbReference>
<dbReference type="PANTHER" id="PTHR46233">
    <property type="entry name" value="HYDROXYACYLGLUTATHIONE HYDROLASE GLOC"/>
    <property type="match status" value="1"/>
</dbReference>
<comment type="cofactor">
    <cofactor evidence="1">
        <name>Zn(2+)</name>
        <dbReference type="ChEBI" id="CHEBI:29105"/>
    </cofactor>
</comment>
<evidence type="ECO:0000256" key="2">
    <source>
        <dbReference type="ARBA" id="ARBA00022723"/>
    </source>
</evidence>
<dbReference type="Proteomes" id="UP000235703">
    <property type="component" value="Unassembled WGS sequence"/>
</dbReference>
<dbReference type="InterPro" id="IPR001279">
    <property type="entry name" value="Metallo-B-lactamas"/>
</dbReference>
<dbReference type="GO" id="GO:0046872">
    <property type="term" value="F:metal ion binding"/>
    <property type="evidence" value="ECO:0007669"/>
    <property type="project" value="UniProtKB-KW"/>
</dbReference>
<dbReference type="SMART" id="SM00849">
    <property type="entry name" value="Lactamase_B"/>
    <property type="match status" value="1"/>
</dbReference>
<accession>A0A2N6PKZ0</accession>
<dbReference type="Pfam" id="PF00753">
    <property type="entry name" value="Lactamase_B"/>
    <property type="match status" value="1"/>
</dbReference>
<keyword evidence="4" id="KW-0862">Zinc</keyword>
<dbReference type="KEGG" id="blut:EW640_02600"/>
<organism evidence="7 9">
    <name type="scientific">Brevibacterium luteolum</name>
    <dbReference type="NCBI Taxonomy" id="199591"/>
    <lineage>
        <taxon>Bacteria</taxon>
        <taxon>Bacillati</taxon>
        <taxon>Actinomycetota</taxon>
        <taxon>Actinomycetes</taxon>
        <taxon>Micrococcales</taxon>
        <taxon>Brevibacteriaceae</taxon>
        <taxon>Brevibacterium</taxon>
    </lineage>
</organism>
<sequence length="227" mass="24160">MEIAGVRAEFLDVNCYAVAAEHPEGQARECLLVDAGFDCAPRMKTLLDELGWTPVAVLLTHGHPDHVLGLPRLREVFPSLQAHLAAPDVYRLADPAGTLSPELGQMLGGMIGDWTAPEVVETADGACWQAAGLVIEATYAPGHTEGSTLWRVRDTSGAAEDLEVPEVLFTGDVLFAGSIGRTDLPGGDDQAMRTSLRMFASMPDTPILPGHGPGSTIAHELRTNPFL</sequence>
<dbReference type="RefSeq" id="WP_102160331.1">
    <property type="nucleotide sequence ID" value="NZ_BAAAKH010000009.1"/>
</dbReference>
<reference evidence="7 9" key="1">
    <citation type="submission" date="2017-09" db="EMBL/GenBank/DDBJ databases">
        <title>Bacterial strain isolated from the female urinary microbiota.</title>
        <authorList>
            <person name="Thomas-White K."/>
            <person name="Kumar N."/>
            <person name="Forster S."/>
            <person name="Putonti C."/>
            <person name="Lawley T."/>
            <person name="Wolfe A.J."/>
        </authorList>
    </citation>
    <scope>NUCLEOTIDE SEQUENCE [LARGE SCALE GENOMIC DNA]</scope>
    <source>
        <strain evidence="7 9">UMB0680</strain>
    </source>
</reference>
<protein>
    <submittedName>
        <fullName evidence="7">MBL fold metallo-hydrolase</fullName>
    </submittedName>
</protein>
<dbReference type="GO" id="GO:0016787">
    <property type="term" value="F:hydrolase activity"/>
    <property type="evidence" value="ECO:0007669"/>
    <property type="project" value="UniProtKB-KW"/>
</dbReference>
<evidence type="ECO:0000259" key="5">
    <source>
        <dbReference type="SMART" id="SM00849"/>
    </source>
</evidence>
<dbReference type="EMBL" id="CP035810">
    <property type="protein sequence ID" value="QIN28285.1"/>
    <property type="molecule type" value="Genomic_DNA"/>
</dbReference>
<dbReference type="GeneID" id="86841755"/>
<evidence type="ECO:0000313" key="9">
    <source>
        <dbReference type="Proteomes" id="UP000235703"/>
    </source>
</evidence>
<evidence type="ECO:0000256" key="1">
    <source>
        <dbReference type="ARBA" id="ARBA00001947"/>
    </source>
</evidence>
<dbReference type="AlphaFoldDB" id="A0A2N6PKZ0"/>
<evidence type="ECO:0000313" key="7">
    <source>
        <dbReference type="EMBL" id="PMB99359.1"/>
    </source>
</evidence>
<evidence type="ECO:0000313" key="10">
    <source>
        <dbReference type="Proteomes" id="UP000501518"/>
    </source>
</evidence>